<evidence type="ECO:0000313" key="3">
    <source>
        <dbReference type="Proteomes" id="UP000014760"/>
    </source>
</evidence>
<gene>
    <name evidence="1" type="ORF">CAPTEDRAFT_213876</name>
</gene>
<reference evidence="3" key="1">
    <citation type="submission" date="2012-12" db="EMBL/GenBank/DDBJ databases">
        <authorList>
            <person name="Hellsten U."/>
            <person name="Grimwood J."/>
            <person name="Chapman J.A."/>
            <person name="Shapiro H."/>
            <person name="Aerts A."/>
            <person name="Otillar R.P."/>
            <person name="Terry A.Y."/>
            <person name="Boore J.L."/>
            <person name="Simakov O."/>
            <person name="Marletaz F."/>
            <person name="Cho S.-J."/>
            <person name="Edsinger-Gonzales E."/>
            <person name="Havlak P."/>
            <person name="Kuo D.-H."/>
            <person name="Larsson T."/>
            <person name="Lv J."/>
            <person name="Arendt D."/>
            <person name="Savage R."/>
            <person name="Osoegawa K."/>
            <person name="de Jong P."/>
            <person name="Lindberg D.R."/>
            <person name="Seaver E.C."/>
            <person name="Weisblat D.A."/>
            <person name="Putnam N.H."/>
            <person name="Grigoriev I.V."/>
            <person name="Rokhsar D.S."/>
        </authorList>
    </citation>
    <scope>NUCLEOTIDE SEQUENCE</scope>
    <source>
        <strain evidence="3">I ESC-2004</strain>
    </source>
</reference>
<reference evidence="1 3" key="2">
    <citation type="journal article" date="2013" name="Nature">
        <title>Insights into bilaterian evolution from three spiralian genomes.</title>
        <authorList>
            <person name="Simakov O."/>
            <person name="Marletaz F."/>
            <person name="Cho S.J."/>
            <person name="Edsinger-Gonzales E."/>
            <person name="Havlak P."/>
            <person name="Hellsten U."/>
            <person name="Kuo D.H."/>
            <person name="Larsson T."/>
            <person name="Lv J."/>
            <person name="Arendt D."/>
            <person name="Savage R."/>
            <person name="Osoegawa K."/>
            <person name="de Jong P."/>
            <person name="Grimwood J."/>
            <person name="Chapman J.A."/>
            <person name="Shapiro H."/>
            <person name="Aerts A."/>
            <person name="Otillar R.P."/>
            <person name="Terry A.Y."/>
            <person name="Boore J.L."/>
            <person name="Grigoriev I.V."/>
            <person name="Lindberg D.R."/>
            <person name="Seaver E.C."/>
            <person name="Weisblat D.A."/>
            <person name="Putnam N.H."/>
            <person name="Rokhsar D.S."/>
        </authorList>
    </citation>
    <scope>NUCLEOTIDE SEQUENCE</scope>
    <source>
        <strain evidence="1 3">I ESC-2004</strain>
    </source>
</reference>
<dbReference type="AlphaFoldDB" id="R7U1R3"/>
<name>R7U1R3_CAPTE</name>
<sequence length="186" mass="21694">MAPHLRNTHIVCVHVSSDCPTDHQMAEIIRRQRNAKKPNRTEQKSHLHVLKQNTGVKCTNNTDGVVTWRGTETIRMESVEEACRKSRNKTTDRRRVSAIQWKGCLQFQWKGYSEGEGRRRRNEACEERLQEIKRIAGIQQRYIYRLVKELANQEKMGSGLCVQNKVGQTLLATYTEWIQCIDQLRS</sequence>
<dbReference type="HOGENOM" id="CLU_1455754_0_0_1"/>
<dbReference type="EnsemblMetazoa" id="CapteT213876">
    <property type="protein sequence ID" value="CapteP213876"/>
    <property type="gene ID" value="CapteG213876"/>
</dbReference>
<evidence type="ECO:0000313" key="1">
    <source>
        <dbReference type="EMBL" id="ELT97125.1"/>
    </source>
</evidence>
<proteinExistence type="predicted"/>
<accession>R7U1R3</accession>
<protein>
    <submittedName>
        <fullName evidence="1 2">Uncharacterized protein</fullName>
    </submittedName>
</protein>
<dbReference type="EMBL" id="KB308645">
    <property type="protein sequence ID" value="ELT97125.1"/>
    <property type="molecule type" value="Genomic_DNA"/>
</dbReference>
<dbReference type="Proteomes" id="UP000014760">
    <property type="component" value="Unassembled WGS sequence"/>
</dbReference>
<keyword evidence="3" id="KW-1185">Reference proteome</keyword>
<reference evidence="2" key="3">
    <citation type="submission" date="2015-06" db="UniProtKB">
        <authorList>
            <consortium name="EnsemblMetazoa"/>
        </authorList>
    </citation>
    <scope>IDENTIFICATION</scope>
</reference>
<organism evidence="1">
    <name type="scientific">Capitella teleta</name>
    <name type="common">Polychaete worm</name>
    <dbReference type="NCBI Taxonomy" id="283909"/>
    <lineage>
        <taxon>Eukaryota</taxon>
        <taxon>Metazoa</taxon>
        <taxon>Spiralia</taxon>
        <taxon>Lophotrochozoa</taxon>
        <taxon>Annelida</taxon>
        <taxon>Polychaeta</taxon>
        <taxon>Sedentaria</taxon>
        <taxon>Scolecida</taxon>
        <taxon>Capitellidae</taxon>
        <taxon>Capitella</taxon>
    </lineage>
</organism>
<evidence type="ECO:0000313" key="2">
    <source>
        <dbReference type="EnsemblMetazoa" id="CapteP213876"/>
    </source>
</evidence>
<dbReference type="EMBL" id="AMQN01011026">
    <property type="status" value="NOT_ANNOTATED_CDS"/>
    <property type="molecule type" value="Genomic_DNA"/>
</dbReference>